<comment type="caution">
    <text evidence="7">The sequence shown here is derived from an EMBL/GenBank/DDBJ whole genome shotgun (WGS) entry which is preliminary data.</text>
</comment>
<comment type="subcellular location">
    <subcellularLocation>
        <location evidence="1">Membrane</location>
        <topology evidence="1">Multi-pass membrane protein</topology>
    </subcellularLocation>
</comment>
<evidence type="ECO:0000313" key="7">
    <source>
        <dbReference type="EMBL" id="KAK5144271.1"/>
    </source>
</evidence>
<evidence type="ECO:0000256" key="4">
    <source>
        <dbReference type="ARBA" id="ARBA00022989"/>
    </source>
</evidence>
<dbReference type="PANTHER" id="PTHR19432:SF76">
    <property type="entry name" value="TRANSPORTER, PUTATIVE (EUROFUNG)-RELATED"/>
    <property type="match status" value="1"/>
</dbReference>
<protein>
    <submittedName>
        <fullName evidence="7">Uncharacterized protein</fullName>
    </submittedName>
</protein>
<dbReference type="EMBL" id="JAVRRR010000239">
    <property type="protein sequence ID" value="KAK5144271.1"/>
    <property type="molecule type" value="Genomic_DNA"/>
</dbReference>
<reference evidence="7 8" key="1">
    <citation type="submission" date="2023-08" db="EMBL/GenBank/DDBJ databases">
        <title>Black Yeasts Isolated from many extreme environments.</title>
        <authorList>
            <person name="Coleine C."/>
            <person name="Stajich J.E."/>
            <person name="Selbmann L."/>
        </authorList>
    </citation>
    <scope>NUCLEOTIDE SEQUENCE [LARGE SCALE GENOMIC DNA]</scope>
    <source>
        <strain evidence="7 8">CCFEE 5386</strain>
    </source>
</reference>
<name>A0ABR0L6J0_9PEZI</name>
<evidence type="ECO:0000256" key="1">
    <source>
        <dbReference type="ARBA" id="ARBA00004141"/>
    </source>
</evidence>
<organism evidence="7 8">
    <name type="scientific">Rachicladosporium monterosium</name>
    <dbReference type="NCBI Taxonomy" id="1507873"/>
    <lineage>
        <taxon>Eukaryota</taxon>
        <taxon>Fungi</taxon>
        <taxon>Dikarya</taxon>
        <taxon>Ascomycota</taxon>
        <taxon>Pezizomycotina</taxon>
        <taxon>Dothideomycetes</taxon>
        <taxon>Dothideomycetidae</taxon>
        <taxon>Cladosporiales</taxon>
        <taxon>Cladosporiaceae</taxon>
        <taxon>Rachicladosporium</taxon>
    </lineage>
</organism>
<feature type="transmembrane region" description="Helical" evidence="6">
    <location>
        <begin position="113"/>
        <end position="134"/>
    </location>
</feature>
<gene>
    <name evidence="7" type="ORF">LTR32_003780</name>
</gene>
<evidence type="ECO:0000256" key="5">
    <source>
        <dbReference type="ARBA" id="ARBA00023136"/>
    </source>
</evidence>
<keyword evidence="8" id="KW-1185">Reference proteome</keyword>
<evidence type="ECO:0000256" key="3">
    <source>
        <dbReference type="ARBA" id="ARBA00022692"/>
    </source>
</evidence>
<feature type="transmembrane region" description="Helical" evidence="6">
    <location>
        <begin position="59"/>
        <end position="79"/>
    </location>
</feature>
<sequence length="185" mass="20293">MNVPERIQAICMVQFWSWIGWFPFLFYGSTWVGEIYLRHEDTPNPGGDALTEVGKAGSAAYLAFAIISFAASIILPWLVQSPDLDDKPGYTPRPPQGLESAVAIVRKNRPTLLTAWMLACLVFAASMVFAPWYIKIACGEDVTVDFACWDLPLRAGQAVLISGCHNVKGVLFCPMEAAMCLSGLM</sequence>
<evidence type="ECO:0000256" key="6">
    <source>
        <dbReference type="SAM" id="Phobius"/>
    </source>
</evidence>
<dbReference type="Proteomes" id="UP001308179">
    <property type="component" value="Unassembled WGS sequence"/>
</dbReference>
<keyword evidence="5 6" id="KW-0472">Membrane</keyword>
<proteinExistence type="predicted"/>
<evidence type="ECO:0000313" key="8">
    <source>
        <dbReference type="Proteomes" id="UP001308179"/>
    </source>
</evidence>
<keyword evidence="4 6" id="KW-1133">Transmembrane helix</keyword>
<dbReference type="PANTHER" id="PTHR19432">
    <property type="entry name" value="SUGAR TRANSPORTER"/>
    <property type="match status" value="1"/>
</dbReference>
<accession>A0ABR0L6J0</accession>
<keyword evidence="2" id="KW-0813">Transport</keyword>
<feature type="transmembrane region" description="Helical" evidence="6">
    <location>
        <begin position="7"/>
        <end position="27"/>
    </location>
</feature>
<keyword evidence="3 6" id="KW-0812">Transmembrane</keyword>
<evidence type="ECO:0000256" key="2">
    <source>
        <dbReference type="ARBA" id="ARBA00022448"/>
    </source>
</evidence>